<name>A0A091R3D6_LEPDC</name>
<dbReference type="AlphaFoldDB" id="A0A091R3D6"/>
<dbReference type="GO" id="GO:0000775">
    <property type="term" value="C:chromosome, centromeric region"/>
    <property type="evidence" value="ECO:0007669"/>
    <property type="project" value="TreeGrafter"/>
</dbReference>
<dbReference type="InterPro" id="IPR015216">
    <property type="entry name" value="SANTA"/>
</dbReference>
<feature type="non-terminal residue" evidence="2">
    <location>
        <position position="101"/>
    </location>
</feature>
<dbReference type="PANTHER" id="PTHR16124:SF3">
    <property type="entry name" value="MIS18-BINDING PROTEIN 1"/>
    <property type="match status" value="1"/>
</dbReference>
<dbReference type="PANTHER" id="PTHR16124">
    <property type="entry name" value="MIS18-BINDING PROTEIN 1"/>
    <property type="match status" value="1"/>
</dbReference>
<proteinExistence type="predicted"/>
<evidence type="ECO:0000313" key="2">
    <source>
        <dbReference type="EMBL" id="KFQ16059.1"/>
    </source>
</evidence>
<keyword evidence="3" id="KW-1185">Reference proteome</keyword>
<dbReference type="EMBL" id="KK689665">
    <property type="protein sequence ID" value="KFQ16059.1"/>
    <property type="molecule type" value="Genomic_DNA"/>
</dbReference>
<evidence type="ECO:0000313" key="3">
    <source>
        <dbReference type="Proteomes" id="UP000053001"/>
    </source>
</evidence>
<dbReference type="Proteomes" id="UP000053001">
    <property type="component" value="Unassembled WGS sequence"/>
</dbReference>
<dbReference type="PhylomeDB" id="A0A091R3D6"/>
<dbReference type="Pfam" id="PF09133">
    <property type="entry name" value="SANTA"/>
    <property type="match status" value="1"/>
</dbReference>
<protein>
    <submittedName>
        <fullName evidence="2">Mis18-binding protein 1</fullName>
    </submittedName>
</protein>
<accession>A0A091R3D6</accession>
<sequence length="101" mass="11982">QSNVCLTSWRIKVMDGNTAIYVEGKRKDLKDLHWHSNAVVERIARNQVKTSSGSVYLLQGNIDSASMRKEGFPYRFIKRFMYGFSKKWKEYVEEFLAERRR</sequence>
<dbReference type="InterPro" id="IPR039110">
    <property type="entry name" value="KNL2-like"/>
</dbReference>
<reference evidence="2 3" key="1">
    <citation type="submission" date="2014-04" db="EMBL/GenBank/DDBJ databases">
        <title>Genome evolution of avian class.</title>
        <authorList>
            <person name="Zhang G."/>
            <person name="Li C."/>
        </authorList>
    </citation>
    <scope>NUCLEOTIDE SEQUENCE [LARGE SCALE GENOMIC DNA]</scope>
    <source>
        <strain evidence="2">BGI_N330</strain>
    </source>
</reference>
<feature type="domain" description="SANTA" evidence="1">
    <location>
        <begin position="4"/>
        <end position="91"/>
    </location>
</feature>
<evidence type="ECO:0000259" key="1">
    <source>
        <dbReference type="Pfam" id="PF09133"/>
    </source>
</evidence>
<gene>
    <name evidence="2" type="ORF">N330_03318</name>
</gene>
<organism evidence="2 3">
    <name type="scientific">Leptosomus discolor</name>
    <name type="common">Madagascar cuckoo roller</name>
    <name type="synonym">Cuculus discolor</name>
    <dbReference type="NCBI Taxonomy" id="188344"/>
    <lineage>
        <taxon>Eukaryota</taxon>
        <taxon>Metazoa</taxon>
        <taxon>Chordata</taxon>
        <taxon>Craniata</taxon>
        <taxon>Vertebrata</taxon>
        <taxon>Euteleostomi</taxon>
        <taxon>Archelosauria</taxon>
        <taxon>Archosauria</taxon>
        <taxon>Dinosauria</taxon>
        <taxon>Saurischia</taxon>
        <taxon>Theropoda</taxon>
        <taxon>Coelurosauria</taxon>
        <taxon>Aves</taxon>
        <taxon>Neognathae</taxon>
        <taxon>Neoaves</taxon>
        <taxon>Telluraves</taxon>
        <taxon>Coraciimorphae</taxon>
        <taxon>Coraciiformes</taxon>
        <taxon>Leptosomidae</taxon>
        <taxon>Leptosomus</taxon>
    </lineage>
</organism>
<feature type="non-terminal residue" evidence="2">
    <location>
        <position position="1"/>
    </location>
</feature>